<gene>
    <name evidence="1" type="ORF">Ahy_B05g073910</name>
</gene>
<evidence type="ECO:0000313" key="1">
    <source>
        <dbReference type="EMBL" id="RYR06596.1"/>
    </source>
</evidence>
<comment type="caution">
    <text evidence="1">The sequence shown here is derived from an EMBL/GenBank/DDBJ whole genome shotgun (WGS) entry which is preliminary data.</text>
</comment>
<proteinExistence type="predicted"/>
<organism evidence="1 2">
    <name type="scientific">Arachis hypogaea</name>
    <name type="common">Peanut</name>
    <dbReference type="NCBI Taxonomy" id="3818"/>
    <lineage>
        <taxon>Eukaryota</taxon>
        <taxon>Viridiplantae</taxon>
        <taxon>Streptophyta</taxon>
        <taxon>Embryophyta</taxon>
        <taxon>Tracheophyta</taxon>
        <taxon>Spermatophyta</taxon>
        <taxon>Magnoliopsida</taxon>
        <taxon>eudicotyledons</taxon>
        <taxon>Gunneridae</taxon>
        <taxon>Pentapetalae</taxon>
        <taxon>rosids</taxon>
        <taxon>fabids</taxon>
        <taxon>Fabales</taxon>
        <taxon>Fabaceae</taxon>
        <taxon>Papilionoideae</taxon>
        <taxon>50 kb inversion clade</taxon>
        <taxon>dalbergioids sensu lato</taxon>
        <taxon>Dalbergieae</taxon>
        <taxon>Pterocarpus clade</taxon>
        <taxon>Arachis</taxon>
    </lineage>
</organism>
<evidence type="ECO:0000313" key="2">
    <source>
        <dbReference type="Proteomes" id="UP000289738"/>
    </source>
</evidence>
<dbReference type="Proteomes" id="UP000289738">
    <property type="component" value="Chromosome B05"/>
</dbReference>
<keyword evidence="2" id="KW-1185">Reference proteome</keyword>
<protein>
    <submittedName>
        <fullName evidence="1">Uncharacterized protein</fullName>
    </submittedName>
</protein>
<accession>A0A444YXG6</accession>
<reference evidence="1 2" key="1">
    <citation type="submission" date="2019-01" db="EMBL/GenBank/DDBJ databases">
        <title>Sequencing of cultivated peanut Arachis hypogaea provides insights into genome evolution and oil improvement.</title>
        <authorList>
            <person name="Chen X."/>
        </authorList>
    </citation>
    <scope>NUCLEOTIDE SEQUENCE [LARGE SCALE GENOMIC DNA]</scope>
    <source>
        <strain evidence="2">cv. Fuhuasheng</strain>
        <tissue evidence="1">Leaves</tissue>
    </source>
</reference>
<dbReference type="AlphaFoldDB" id="A0A444YXG6"/>
<dbReference type="EMBL" id="SDMP01000015">
    <property type="protein sequence ID" value="RYR06596.1"/>
    <property type="molecule type" value="Genomic_DNA"/>
</dbReference>
<name>A0A444YXG6_ARAHY</name>
<sequence>MATTEKSSLARERPMLAVVVVLPTPPFPEVTTTTRGVSPESWGLRFHWRRAVGDLWNFGGFGRVLDWGKRNVGRRGGWVKVEVDGKSGGLAVGTPGRRWRESIAELRGLCQHIYDNLSKRISSILYRQFVLVFSDVI</sequence>